<comment type="caution">
    <text evidence="11">The sequence shown here is derived from an EMBL/GenBank/DDBJ whole genome shotgun (WGS) entry which is preliminary data.</text>
</comment>
<dbReference type="SFLD" id="SFLDG01129">
    <property type="entry name" value="C1.5:_HAD__Beta-PGM__Phosphata"/>
    <property type="match status" value="1"/>
</dbReference>
<sequence>MRIVFDLDGTLIDSAPDIAHAANAVLQSEGLPPVTLAQTRSFVGNGARVFVERLERASAGGNAPDRTARMRARFITEYERAHGHTAIYPGVEAAIATLRAQGWRIGLCTNKPMVPTRAVLAHFGWSDLFETVLGGDSLPQMKPDPAPLHAVLQTLGDGPALYVGDSEVDALTAQAADVPFALFTEGYRKTGLDAIPHTEAFADWSALPAIAARLIA</sequence>
<dbReference type="PANTHER" id="PTHR43434">
    <property type="entry name" value="PHOSPHOGLYCOLATE PHOSPHATASE"/>
    <property type="match status" value="1"/>
</dbReference>
<dbReference type="InterPro" id="IPR037512">
    <property type="entry name" value="PGPase_prok"/>
</dbReference>
<evidence type="ECO:0000256" key="9">
    <source>
        <dbReference type="ARBA" id="ARBA00023277"/>
    </source>
</evidence>
<keyword evidence="12" id="KW-1185">Reference proteome</keyword>
<dbReference type="NCBIfam" id="TIGR01449">
    <property type="entry name" value="PGP_bact"/>
    <property type="match status" value="1"/>
</dbReference>
<comment type="pathway">
    <text evidence="3 10">Organic acid metabolism; glycolate biosynthesis; glycolate from 2-phosphoglycolate: step 1/1.</text>
</comment>
<dbReference type="HAMAP" id="MF_00495">
    <property type="entry name" value="GPH_hydrolase_bact"/>
    <property type="match status" value="1"/>
</dbReference>
<evidence type="ECO:0000313" key="12">
    <source>
        <dbReference type="Proteomes" id="UP000244940"/>
    </source>
</evidence>
<evidence type="ECO:0000256" key="1">
    <source>
        <dbReference type="ARBA" id="ARBA00000830"/>
    </source>
</evidence>
<dbReference type="Proteomes" id="UP000244940">
    <property type="component" value="Unassembled WGS sequence"/>
</dbReference>
<dbReference type="InterPro" id="IPR036412">
    <property type="entry name" value="HAD-like_sf"/>
</dbReference>
<dbReference type="GeneID" id="94363686"/>
<dbReference type="GO" id="GO:0008967">
    <property type="term" value="F:phosphoglycolate phosphatase activity"/>
    <property type="evidence" value="ECO:0007669"/>
    <property type="project" value="UniProtKB-UniRule"/>
</dbReference>
<dbReference type="Pfam" id="PF13419">
    <property type="entry name" value="HAD_2"/>
    <property type="match status" value="1"/>
</dbReference>
<dbReference type="EC" id="3.1.3.18" evidence="5 10"/>
<keyword evidence="8 10" id="KW-0460">Magnesium</keyword>
<dbReference type="InterPro" id="IPR023198">
    <property type="entry name" value="PGP-like_dom2"/>
</dbReference>
<comment type="catalytic activity">
    <reaction evidence="1 10">
        <text>2-phosphoglycolate + H2O = glycolate + phosphate</text>
        <dbReference type="Rhea" id="RHEA:14369"/>
        <dbReference type="ChEBI" id="CHEBI:15377"/>
        <dbReference type="ChEBI" id="CHEBI:29805"/>
        <dbReference type="ChEBI" id="CHEBI:43474"/>
        <dbReference type="ChEBI" id="CHEBI:58033"/>
        <dbReference type="EC" id="3.1.3.18"/>
    </reaction>
</comment>
<feature type="binding site" evidence="10">
    <location>
        <position position="165"/>
    </location>
    <ligand>
        <name>Mg(2+)</name>
        <dbReference type="ChEBI" id="CHEBI:18420"/>
    </ligand>
</feature>
<dbReference type="UniPathway" id="UPA00865">
    <property type="reaction ID" value="UER00834"/>
</dbReference>
<evidence type="ECO:0000313" key="11">
    <source>
        <dbReference type="EMBL" id="PWE31830.1"/>
    </source>
</evidence>
<dbReference type="RefSeq" id="WP_109531631.1">
    <property type="nucleotide sequence ID" value="NZ_QEYD01000001.1"/>
</dbReference>
<feature type="binding site" evidence="10">
    <location>
        <position position="6"/>
    </location>
    <ligand>
        <name>Mg(2+)</name>
        <dbReference type="ChEBI" id="CHEBI:18420"/>
    </ligand>
</feature>
<dbReference type="GO" id="GO:0006281">
    <property type="term" value="P:DNA repair"/>
    <property type="evidence" value="ECO:0007669"/>
    <property type="project" value="TreeGrafter"/>
</dbReference>
<dbReference type="Gene3D" id="1.10.150.240">
    <property type="entry name" value="Putative phosphatase, domain 2"/>
    <property type="match status" value="1"/>
</dbReference>
<dbReference type="SFLD" id="SFLDS00003">
    <property type="entry name" value="Haloacid_Dehalogenase"/>
    <property type="match status" value="1"/>
</dbReference>
<keyword evidence="9 10" id="KW-0119">Carbohydrate metabolism</keyword>
<evidence type="ECO:0000256" key="8">
    <source>
        <dbReference type="ARBA" id="ARBA00022842"/>
    </source>
</evidence>
<comment type="cofactor">
    <cofactor evidence="2 10">
        <name>Mg(2+)</name>
        <dbReference type="ChEBI" id="CHEBI:18420"/>
    </cofactor>
</comment>
<evidence type="ECO:0000256" key="3">
    <source>
        <dbReference type="ARBA" id="ARBA00004818"/>
    </source>
</evidence>
<evidence type="ECO:0000256" key="10">
    <source>
        <dbReference type="HAMAP-Rule" id="MF_00495"/>
    </source>
</evidence>
<keyword evidence="7 10" id="KW-0378">Hydrolase</keyword>
<dbReference type="PANTHER" id="PTHR43434:SF1">
    <property type="entry name" value="PHOSPHOGLYCOLATE PHOSPHATASE"/>
    <property type="match status" value="1"/>
</dbReference>
<dbReference type="Gene3D" id="3.40.50.1000">
    <property type="entry name" value="HAD superfamily/HAD-like"/>
    <property type="match status" value="1"/>
</dbReference>
<evidence type="ECO:0000256" key="6">
    <source>
        <dbReference type="ARBA" id="ARBA00022723"/>
    </source>
</evidence>
<evidence type="ECO:0000256" key="5">
    <source>
        <dbReference type="ARBA" id="ARBA00013078"/>
    </source>
</evidence>
<dbReference type="NCBIfam" id="TIGR01549">
    <property type="entry name" value="HAD-SF-IA-v1"/>
    <property type="match status" value="1"/>
</dbReference>
<dbReference type="SUPFAM" id="SSF56784">
    <property type="entry name" value="HAD-like"/>
    <property type="match status" value="1"/>
</dbReference>
<dbReference type="EMBL" id="QEYD01000001">
    <property type="protein sequence ID" value="PWE31830.1"/>
    <property type="molecule type" value="Genomic_DNA"/>
</dbReference>
<dbReference type="GO" id="GO:0046295">
    <property type="term" value="P:glycolate biosynthetic process"/>
    <property type="evidence" value="ECO:0007669"/>
    <property type="project" value="UniProtKB-UniRule"/>
</dbReference>
<dbReference type="AlphaFoldDB" id="A0A2U2CIW6"/>
<dbReference type="GO" id="GO:0046872">
    <property type="term" value="F:metal ion binding"/>
    <property type="evidence" value="ECO:0007669"/>
    <property type="project" value="UniProtKB-KW"/>
</dbReference>
<dbReference type="InterPro" id="IPR006439">
    <property type="entry name" value="HAD-SF_hydro_IA"/>
</dbReference>
<dbReference type="OrthoDB" id="9793014at2"/>
<accession>A0A2U2CIW6</accession>
<feature type="binding site" evidence="10">
    <location>
        <position position="8"/>
    </location>
    <ligand>
        <name>Mg(2+)</name>
        <dbReference type="ChEBI" id="CHEBI:18420"/>
    </ligand>
</feature>
<protein>
    <recommendedName>
        <fullName evidence="5 10">Phosphoglycolate phosphatase</fullName>
        <shortName evidence="10">PGP</shortName>
        <shortName evidence="10">PGPase</shortName>
        <ecNumber evidence="5 10">3.1.3.18</ecNumber>
    </recommendedName>
</protein>
<keyword evidence="6 10" id="KW-0479">Metal-binding</keyword>
<dbReference type="InterPro" id="IPR023214">
    <property type="entry name" value="HAD_sf"/>
</dbReference>
<dbReference type="GO" id="GO:0005829">
    <property type="term" value="C:cytosol"/>
    <property type="evidence" value="ECO:0007669"/>
    <property type="project" value="TreeGrafter"/>
</dbReference>
<comment type="similarity">
    <text evidence="4 10">Belongs to the HAD-like hydrolase superfamily. CbbY/CbbZ/Gph/YieH family.</text>
</comment>
<evidence type="ECO:0000256" key="2">
    <source>
        <dbReference type="ARBA" id="ARBA00001946"/>
    </source>
</evidence>
<dbReference type="InterPro" id="IPR041492">
    <property type="entry name" value="HAD_2"/>
</dbReference>
<feature type="active site" description="Nucleophile" evidence="10">
    <location>
        <position position="6"/>
    </location>
</feature>
<evidence type="ECO:0000256" key="4">
    <source>
        <dbReference type="ARBA" id="ARBA00006171"/>
    </source>
</evidence>
<organism evidence="11 12">
    <name type="scientific">Pararhodobacter marinus</name>
    <dbReference type="NCBI Taxonomy" id="2184063"/>
    <lineage>
        <taxon>Bacteria</taxon>
        <taxon>Pseudomonadati</taxon>
        <taxon>Pseudomonadota</taxon>
        <taxon>Alphaproteobacteria</taxon>
        <taxon>Rhodobacterales</taxon>
        <taxon>Paracoccaceae</taxon>
        <taxon>Pararhodobacter</taxon>
    </lineage>
</organism>
<name>A0A2U2CIW6_9RHOB</name>
<evidence type="ECO:0000256" key="7">
    <source>
        <dbReference type="ARBA" id="ARBA00022801"/>
    </source>
</evidence>
<reference evidence="11 12" key="1">
    <citation type="submission" date="2018-05" db="EMBL/GenBank/DDBJ databases">
        <title>Pararhodobacter marina sp. nov., isolated from deep-sea water of the Indian Ocean.</title>
        <authorList>
            <person name="Lai Q.Sr."/>
            <person name="Liu X."/>
            <person name="Shao Z."/>
        </authorList>
    </citation>
    <scope>NUCLEOTIDE SEQUENCE [LARGE SCALE GENOMIC DNA]</scope>
    <source>
        <strain evidence="11 12">CIC4N-9</strain>
    </source>
</reference>
<proteinExistence type="inferred from homology"/>
<comment type="function">
    <text evidence="10">Specifically catalyzes the dephosphorylation of 2-phosphoglycolate. Is involved in the dissimilation of the intracellular 2-phosphoglycolate formed during the DNA repair of 3'-phosphoglycolate ends, a major class of DNA lesions induced by oxidative stress.</text>
</comment>
<dbReference type="InterPro" id="IPR050155">
    <property type="entry name" value="HAD-like_hydrolase_sf"/>
</dbReference>
<gene>
    <name evidence="11" type="primary">gph</name>
    <name evidence="11" type="ORF">C4N9_02170</name>
</gene>
<dbReference type="GO" id="GO:0005975">
    <property type="term" value="P:carbohydrate metabolic process"/>
    <property type="evidence" value="ECO:0007669"/>
    <property type="project" value="InterPro"/>
</dbReference>